<feature type="compositionally biased region" description="Basic residues" evidence="1">
    <location>
        <begin position="191"/>
        <end position="201"/>
    </location>
</feature>
<dbReference type="GeneID" id="13403514"/>
<sequence>MASGSAYLQPYYSRLEEETSVIEESLANITTAILHAHTSKDPQGYDVIRAHCHIGLQVHHALLEPIPSTTNLEAHLAVVNDIRAASSGLNVKSYNYSPLVSEDKRRAVVWFTTPGSGLPGDFLTNQGRRKSPRTNHKGQSVTSLPRLEPLESLSQGSAVAGSDKIPLVVVQPDNPSAEVGSHGRLQDRMRATPKKRMRTSV</sequence>
<dbReference type="Proteomes" id="UP000008062">
    <property type="component" value="Chromosome 2"/>
</dbReference>
<feature type="compositionally biased region" description="Low complexity" evidence="1">
    <location>
        <begin position="143"/>
        <end position="154"/>
    </location>
</feature>
<organism evidence="2 3">
    <name type="scientific">Zymoseptoria tritici (strain CBS 115943 / IPO323)</name>
    <name type="common">Speckled leaf blotch fungus</name>
    <name type="synonym">Septoria tritici</name>
    <dbReference type="NCBI Taxonomy" id="336722"/>
    <lineage>
        <taxon>Eukaryota</taxon>
        <taxon>Fungi</taxon>
        <taxon>Dikarya</taxon>
        <taxon>Ascomycota</taxon>
        <taxon>Pezizomycotina</taxon>
        <taxon>Dothideomycetes</taxon>
        <taxon>Dothideomycetidae</taxon>
        <taxon>Mycosphaerellales</taxon>
        <taxon>Mycosphaerellaceae</taxon>
        <taxon>Zymoseptoria</taxon>
    </lineage>
</organism>
<dbReference type="InParanoid" id="F9X2B8"/>
<gene>
    <name evidence="2" type="ORF">MYCGRDRAFT_90710</name>
</gene>
<dbReference type="AlphaFoldDB" id="F9X2B8"/>
<proteinExistence type="predicted"/>
<dbReference type="EMBL" id="CM001197">
    <property type="protein sequence ID" value="EGP89893.1"/>
    <property type="molecule type" value="Genomic_DNA"/>
</dbReference>
<feature type="compositionally biased region" description="Basic residues" evidence="1">
    <location>
        <begin position="127"/>
        <end position="136"/>
    </location>
</feature>
<reference evidence="2 3" key="1">
    <citation type="journal article" date="2011" name="PLoS Genet.">
        <title>Finished genome of the fungal wheat pathogen Mycosphaerella graminicola reveals dispensome structure, chromosome plasticity, and stealth pathogenesis.</title>
        <authorList>
            <person name="Goodwin S.B."/>
            <person name="Ben M'barek S."/>
            <person name="Dhillon B."/>
            <person name="Wittenberg A.H.J."/>
            <person name="Crane C.F."/>
            <person name="Hane J.K."/>
            <person name="Foster A.J."/>
            <person name="Van der Lee T.A.J."/>
            <person name="Grimwood J."/>
            <person name="Aerts A."/>
            <person name="Antoniw J."/>
            <person name="Bailey A."/>
            <person name="Bluhm B."/>
            <person name="Bowler J."/>
            <person name="Bristow J."/>
            <person name="van der Burgt A."/>
            <person name="Canto-Canche B."/>
            <person name="Churchill A.C.L."/>
            <person name="Conde-Ferraez L."/>
            <person name="Cools H.J."/>
            <person name="Coutinho P.M."/>
            <person name="Csukai M."/>
            <person name="Dehal P."/>
            <person name="De Wit P."/>
            <person name="Donzelli B."/>
            <person name="van de Geest H.C."/>
            <person name="van Ham R.C.H.J."/>
            <person name="Hammond-Kosack K.E."/>
            <person name="Henrissat B."/>
            <person name="Kilian A."/>
            <person name="Kobayashi A.K."/>
            <person name="Koopmann E."/>
            <person name="Kourmpetis Y."/>
            <person name="Kuzniar A."/>
            <person name="Lindquist E."/>
            <person name="Lombard V."/>
            <person name="Maliepaard C."/>
            <person name="Martins N."/>
            <person name="Mehrabi R."/>
            <person name="Nap J.P.H."/>
            <person name="Ponomarenko A."/>
            <person name="Rudd J.J."/>
            <person name="Salamov A."/>
            <person name="Schmutz J."/>
            <person name="Schouten H.J."/>
            <person name="Shapiro H."/>
            <person name="Stergiopoulos I."/>
            <person name="Torriani S.F.F."/>
            <person name="Tu H."/>
            <person name="de Vries R.P."/>
            <person name="Waalwijk C."/>
            <person name="Ware S.B."/>
            <person name="Wiebenga A."/>
            <person name="Zwiers L.-H."/>
            <person name="Oliver R.P."/>
            <person name="Grigoriev I.V."/>
            <person name="Kema G.H.J."/>
        </authorList>
    </citation>
    <scope>NUCLEOTIDE SEQUENCE [LARGE SCALE GENOMIC DNA]</scope>
    <source>
        <strain evidence="3">CBS 115943 / IPO323</strain>
    </source>
</reference>
<evidence type="ECO:0000313" key="3">
    <source>
        <dbReference type="Proteomes" id="UP000008062"/>
    </source>
</evidence>
<dbReference type="HOGENOM" id="CLU_1361385_0_0_1"/>
<evidence type="ECO:0000313" key="2">
    <source>
        <dbReference type="EMBL" id="EGP89893.1"/>
    </source>
</evidence>
<evidence type="ECO:0000256" key="1">
    <source>
        <dbReference type="SAM" id="MobiDB-lite"/>
    </source>
</evidence>
<dbReference type="RefSeq" id="XP_003854917.1">
    <property type="nucleotide sequence ID" value="XM_003854869.1"/>
</dbReference>
<keyword evidence="3" id="KW-1185">Reference proteome</keyword>
<name>F9X2B8_ZYMTI</name>
<dbReference type="OrthoDB" id="3624217at2759"/>
<accession>F9X2B8</accession>
<feature type="region of interest" description="Disordered" evidence="1">
    <location>
        <begin position="120"/>
        <end position="201"/>
    </location>
</feature>
<protein>
    <submittedName>
        <fullName evidence="2">Uncharacterized protein</fullName>
    </submittedName>
</protein>
<dbReference type="KEGG" id="ztr:MYCGRDRAFT_90710"/>